<dbReference type="InterPro" id="IPR036390">
    <property type="entry name" value="WH_DNA-bd_sf"/>
</dbReference>
<dbReference type="PANTHER" id="PTHR30346:SF30">
    <property type="entry name" value="SMALL NEUTRAL PROTEASE REGULATORY PROTEIN"/>
    <property type="match status" value="1"/>
</dbReference>
<dbReference type="OrthoDB" id="3171102at2"/>
<reference evidence="6 7" key="1">
    <citation type="submission" date="2016-10" db="EMBL/GenBank/DDBJ databases">
        <title>Genome sequence of Streptomyces sp. MUSC 1.</title>
        <authorList>
            <person name="Lee L.-H."/>
            <person name="Ser H.-L."/>
            <person name="Law J.W.-F."/>
        </authorList>
    </citation>
    <scope>NUCLEOTIDE SEQUENCE [LARGE SCALE GENOMIC DNA]</scope>
    <source>
        <strain evidence="6 7">MUSC 1</strain>
    </source>
</reference>
<keyword evidence="2" id="KW-0805">Transcription regulation</keyword>
<dbReference type="GO" id="GO:0032993">
    <property type="term" value="C:protein-DNA complex"/>
    <property type="evidence" value="ECO:0007669"/>
    <property type="project" value="TreeGrafter"/>
</dbReference>
<dbReference type="GO" id="GO:0003700">
    <property type="term" value="F:DNA-binding transcription factor activity"/>
    <property type="evidence" value="ECO:0007669"/>
    <property type="project" value="InterPro"/>
</dbReference>
<evidence type="ECO:0000259" key="5">
    <source>
        <dbReference type="PROSITE" id="PS50931"/>
    </source>
</evidence>
<dbReference type="PROSITE" id="PS50931">
    <property type="entry name" value="HTH_LYSR"/>
    <property type="match status" value="1"/>
</dbReference>
<dbReference type="InterPro" id="IPR000847">
    <property type="entry name" value="LysR_HTH_N"/>
</dbReference>
<dbReference type="Pfam" id="PF00126">
    <property type="entry name" value="HTH_1"/>
    <property type="match status" value="1"/>
</dbReference>
<dbReference type="InterPro" id="IPR005119">
    <property type="entry name" value="LysR_subst-bd"/>
</dbReference>
<keyword evidence="4" id="KW-0804">Transcription</keyword>
<organism evidence="6 7">
    <name type="scientific">Streptomyces monashensis</name>
    <dbReference type="NCBI Taxonomy" id="1678012"/>
    <lineage>
        <taxon>Bacteria</taxon>
        <taxon>Bacillati</taxon>
        <taxon>Actinomycetota</taxon>
        <taxon>Actinomycetes</taxon>
        <taxon>Kitasatosporales</taxon>
        <taxon>Streptomycetaceae</taxon>
        <taxon>Streptomyces</taxon>
    </lineage>
</organism>
<dbReference type="InterPro" id="IPR036388">
    <property type="entry name" value="WH-like_DNA-bd_sf"/>
</dbReference>
<dbReference type="PANTHER" id="PTHR30346">
    <property type="entry name" value="TRANSCRIPTIONAL DUAL REGULATOR HCAR-RELATED"/>
    <property type="match status" value="1"/>
</dbReference>
<evidence type="ECO:0000256" key="3">
    <source>
        <dbReference type="ARBA" id="ARBA00023125"/>
    </source>
</evidence>
<dbReference type="PRINTS" id="PR00039">
    <property type="entry name" value="HTHLYSR"/>
</dbReference>
<dbReference type="SUPFAM" id="SSF53850">
    <property type="entry name" value="Periplasmic binding protein-like II"/>
    <property type="match status" value="1"/>
</dbReference>
<dbReference type="RefSeq" id="WP_071379567.1">
    <property type="nucleotide sequence ID" value="NZ_MLYO01000012.1"/>
</dbReference>
<evidence type="ECO:0000256" key="4">
    <source>
        <dbReference type="ARBA" id="ARBA00023163"/>
    </source>
</evidence>
<evidence type="ECO:0000256" key="1">
    <source>
        <dbReference type="ARBA" id="ARBA00009437"/>
    </source>
</evidence>
<protein>
    <submittedName>
        <fullName evidence="6">LysR family transcriptional regulator</fullName>
    </submittedName>
</protein>
<comment type="caution">
    <text evidence="6">The sequence shown here is derived from an EMBL/GenBank/DDBJ whole genome shotgun (WGS) entry which is preliminary data.</text>
</comment>
<dbReference type="Gene3D" id="3.40.190.290">
    <property type="match status" value="1"/>
</dbReference>
<proteinExistence type="inferred from homology"/>
<dbReference type="AlphaFoldDB" id="A0A1S2QNB6"/>
<evidence type="ECO:0000313" key="6">
    <source>
        <dbReference type="EMBL" id="OIK06905.1"/>
    </source>
</evidence>
<accession>A0A1S2QNB6</accession>
<evidence type="ECO:0000256" key="2">
    <source>
        <dbReference type="ARBA" id="ARBA00023015"/>
    </source>
</evidence>
<keyword evidence="3" id="KW-0238">DNA-binding</keyword>
<dbReference type="SUPFAM" id="SSF46785">
    <property type="entry name" value="Winged helix' DNA-binding domain"/>
    <property type="match status" value="1"/>
</dbReference>
<evidence type="ECO:0000313" key="7">
    <source>
        <dbReference type="Proteomes" id="UP000179642"/>
    </source>
</evidence>
<comment type="similarity">
    <text evidence="1">Belongs to the LysR transcriptional regulatory family.</text>
</comment>
<dbReference type="GO" id="GO:0003677">
    <property type="term" value="F:DNA binding"/>
    <property type="evidence" value="ECO:0007669"/>
    <property type="project" value="UniProtKB-KW"/>
</dbReference>
<keyword evidence="7" id="KW-1185">Reference proteome</keyword>
<feature type="domain" description="HTH lysR-type" evidence="5">
    <location>
        <begin position="3"/>
        <end position="60"/>
    </location>
</feature>
<dbReference type="Gene3D" id="1.10.10.10">
    <property type="entry name" value="Winged helix-like DNA-binding domain superfamily/Winged helix DNA-binding domain"/>
    <property type="match status" value="1"/>
</dbReference>
<gene>
    <name evidence="6" type="ORF">BIV23_05310</name>
</gene>
<dbReference type="EMBL" id="MLYO01000012">
    <property type="protein sequence ID" value="OIK06905.1"/>
    <property type="molecule type" value="Genomic_DNA"/>
</dbReference>
<name>A0A1S2QNB6_9ACTN</name>
<dbReference type="Proteomes" id="UP000179642">
    <property type="component" value="Unassembled WGS sequence"/>
</dbReference>
<dbReference type="CDD" id="cd08414">
    <property type="entry name" value="PBP2_LTTR_aromatics_like"/>
    <property type="match status" value="1"/>
</dbReference>
<sequence length="329" mass="35760">MELEFRHLRMIRAIGDAGSVTKAADRLGLAQSALSSQLKRIEAAVGGKLFERGREGVQPTPLGVLVLERSRVLLPAMRQLQEDALRFATAAREDSGLHLGATHGPFLGALVDRLATARPELAVSTQSSMSASELVTRVVDGRLDFALTGYCGHRSATGDERLEWREIAVDPVFALLNEEHPLAGERELRLQQLADERWALPPGESCFGECFAAACVRAGFLPRSVYEADAASCLHLVLSNRAAALCRATFSPPAGTVAVPLAPPLLSWRQLICWRPHALAHLADELLRHARAAHAEAVARNPVYAAWRRQQEETAVRLGERGAPLSADR</sequence>
<dbReference type="Pfam" id="PF03466">
    <property type="entry name" value="LysR_substrate"/>
    <property type="match status" value="1"/>
</dbReference>